<keyword evidence="7" id="KW-0067">ATP-binding</keyword>
<dbReference type="InterPro" id="IPR003594">
    <property type="entry name" value="HATPase_dom"/>
</dbReference>
<evidence type="ECO:0000313" key="12">
    <source>
        <dbReference type="EMBL" id="EEW93184.1"/>
    </source>
</evidence>
<keyword evidence="9" id="KW-0472">Membrane</keyword>
<keyword evidence="5" id="KW-0547">Nucleotide-binding</keyword>
<evidence type="ECO:0000313" key="13">
    <source>
        <dbReference type="Proteomes" id="UP000002939"/>
    </source>
</evidence>
<feature type="domain" description="Histidine kinase/HSP90-like ATPase" evidence="10">
    <location>
        <begin position="262"/>
        <end position="344"/>
    </location>
</feature>
<protein>
    <recommendedName>
        <fullName evidence="2">histidine kinase</fullName>
        <ecNumber evidence="2">2.7.13.3</ecNumber>
    </recommendedName>
</protein>
<evidence type="ECO:0000256" key="3">
    <source>
        <dbReference type="ARBA" id="ARBA00022553"/>
    </source>
</evidence>
<dbReference type="GO" id="GO:0016020">
    <property type="term" value="C:membrane"/>
    <property type="evidence" value="ECO:0007669"/>
    <property type="project" value="InterPro"/>
</dbReference>
<organism evidence="12 13">
    <name type="scientific">Granulicatella elegans ATCC 700633</name>
    <dbReference type="NCBI Taxonomy" id="626369"/>
    <lineage>
        <taxon>Bacteria</taxon>
        <taxon>Bacillati</taxon>
        <taxon>Bacillota</taxon>
        <taxon>Bacilli</taxon>
        <taxon>Lactobacillales</taxon>
        <taxon>Carnobacteriaceae</taxon>
        <taxon>Granulicatella</taxon>
    </lineage>
</organism>
<dbReference type="EC" id="2.7.13.3" evidence="2"/>
<dbReference type="Proteomes" id="UP000002939">
    <property type="component" value="Unassembled WGS sequence"/>
</dbReference>
<keyword evidence="9" id="KW-1133">Transmembrane helix</keyword>
<gene>
    <name evidence="12" type="ORF">HMPREF0446_00066</name>
</gene>
<reference evidence="12" key="2">
    <citation type="submission" date="2011-10" db="EMBL/GenBank/DDBJ databases">
        <title>The Genome Sequence of Granulicatella elegans ATCC 700633.</title>
        <authorList>
            <consortium name="The Broad Institute Genome Sequencing Platform"/>
            <consortium name="The Broad Institute Genome Sequencing Center for Infectious Disease"/>
            <person name="Earl A."/>
            <person name="Ward D."/>
            <person name="Feldgarden M."/>
            <person name="Gevers D."/>
            <person name="Sibley C.D."/>
            <person name="Field T.R."/>
            <person name="Grinwis M."/>
            <person name="Eshaghurshan C.S."/>
            <person name="Surette M.G."/>
            <person name="Young S.K."/>
            <person name="Zeng Q."/>
            <person name="Gargeya S."/>
            <person name="Fitzgerald M."/>
            <person name="Haas B."/>
            <person name="Abouelleil A."/>
            <person name="Alvarado L."/>
            <person name="Arachchi H.M."/>
            <person name="Berlin A."/>
            <person name="Brown A."/>
            <person name="Chapman S.B."/>
            <person name="Chen Z."/>
            <person name="Dunbar C."/>
            <person name="Freedman E."/>
            <person name="Gearin G."/>
            <person name="Goldberg J."/>
            <person name="Griggs A."/>
            <person name="Gujja S."/>
            <person name="Heiman D."/>
            <person name="Howarth C."/>
            <person name="Larson L."/>
            <person name="Lui A."/>
            <person name="MacDonald P.J.P."/>
            <person name="Montmayeur A."/>
            <person name="Murphy C."/>
            <person name="Neiman D."/>
            <person name="Pearson M."/>
            <person name="Priest M."/>
            <person name="Roberts A."/>
            <person name="Saif S."/>
            <person name="Shea T."/>
            <person name="Shenoy N."/>
            <person name="Sisk P."/>
            <person name="Stolte C."/>
            <person name="Sykes S."/>
            <person name="Wortman J."/>
            <person name="Nusbaum C."/>
            <person name="Birren B."/>
        </authorList>
    </citation>
    <scope>NUCLEOTIDE SEQUENCE [LARGE SCALE GENOMIC DNA]</scope>
    <source>
        <strain evidence="12">ATCC 700633</strain>
    </source>
</reference>
<comment type="catalytic activity">
    <reaction evidence="1">
        <text>ATP + protein L-histidine = ADP + protein N-phospho-L-histidine.</text>
        <dbReference type="EC" id="2.7.13.3"/>
    </reaction>
</comment>
<keyword evidence="3" id="KW-0597">Phosphoprotein</keyword>
<evidence type="ECO:0000256" key="8">
    <source>
        <dbReference type="ARBA" id="ARBA00023012"/>
    </source>
</evidence>
<evidence type="ECO:0000256" key="7">
    <source>
        <dbReference type="ARBA" id="ARBA00022840"/>
    </source>
</evidence>
<evidence type="ECO:0000259" key="10">
    <source>
        <dbReference type="Pfam" id="PF02518"/>
    </source>
</evidence>
<dbReference type="GO" id="GO:0005524">
    <property type="term" value="F:ATP binding"/>
    <property type="evidence" value="ECO:0007669"/>
    <property type="project" value="UniProtKB-KW"/>
</dbReference>
<evidence type="ECO:0000256" key="2">
    <source>
        <dbReference type="ARBA" id="ARBA00012438"/>
    </source>
</evidence>
<dbReference type="InterPro" id="IPR050482">
    <property type="entry name" value="Sensor_HK_TwoCompSys"/>
</dbReference>
<evidence type="ECO:0000256" key="5">
    <source>
        <dbReference type="ARBA" id="ARBA00022741"/>
    </source>
</evidence>
<keyword evidence="13" id="KW-1185">Reference proteome</keyword>
<dbReference type="EMBL" id="ACRF02000016">
    <property type="protein sequence ID" value="EEW93184.1"/>
    <property type="molecule type" value="Genomic_DNA"/>
</dbReference>
<dbReference type="RefSeq" id="WP_006702339.1">
    <property type="nucleotide sequence ID" value="NZ_KI391971.1"/>
</dbReference>
<dbReference type="Gene3D" id="3.30.565.10">
    <property type="entry name" value="Histidine kinase-like ATPase, C-terminal domain"/>
    <property type="match status" value="1"/>
</dbReference>
<reference evidence="12" key="1">
    <citation type="submission" date="2009-09" db="EMBL/GenBank/DDBJ databases">
        <authorList>
            <consortium name="The Broad Institute Genome Sequencing Platform"/>
            <person name="Ward D."/>
            <person name="Feldgarden M."/>
            <person name="Earl A."/>
            <person name="Young S.K."/>
            <person name="Zeng Q."/>
            <person name="Koehrsen M."/>
            <person name="Alvarado L."/>
            <person name="Berlin A."/>
            <person name="Bochicchio J."/>
            <person name="Borenstein D."/>
            <person name="Chapman S.B."/>
            <person name="Chen Z."/>
            <person name="Engels R."/>
            <person name="Freedman E."/>
            <person name="Gellesch M."/>
            <person name="Goldberg J."/>
            <person name="Griggs A."/>
            <person name="Gujja S."/>
            <person name="Heilman E."/>
            <person name="Heiman D."/>
            <person name="Hepburn T."/>
            <person name="Howarth C."/>
            <person name="Jen D."/>
            <person name="Larson L."/>
            <person name="Lewis B."/>
            <person name="Mehta T."/>
            <person name="Park D."/>
            <person name="Pearson M."/>
            <person name="Roberts A."/>
            <person name="Saif S."/>
            <person name="Shea T."/>
            <person name="Shenoy N."/>
            <person name="Sisk P."/>
            <person name="Stolte C."/>
            <person name="Sykes S."/>
            <person name="Thomson T."/>
            <person name="Walk T."/>
            <person name="White J."/>
            <person name="Yandava C."/>
            <person name="Sibley C.D."/>
            <person name="Field T.R."/>
            <person name="Grinwis M."/>
            <person name="Eshaghurshan C.S."/>
            <person name="Surette M.G."/>
            <person name="Haas B."/>
            <person name="Nusbaum C."/>
            <person name="Birren B."/>
        </authorList>
    </citation>
    <scope>NUCLEOTIDE SEQUENCE [LARGE SCALE GENOMIC DNA]</scope>
    <source>
        <strain evidence="12">ATCC 700633</strain>
    </source>
</reference>
<dbReference type="GO" id="GO:0000155">
    <property type="term" value="F:phosphorelay sensor kinase activity"/>
    <property type="evidence" value="ECO:0007669"/>
    <property type="project" value="InterPro"/>
</dbReference>
<evidence type="ECO:0000256" key="4">
    <source>
        <dbReference type="ARBA" id="ARBA00022679"/>
    </source>
</evidence>
<dbReference type="PANTHER" id="PTHR24421">
    <property type="entry name" value="NITRATE/NITRITE SENSOR PROTEIN NARX-RELATED"/>
    <property type="match status" value="1"/>
</dbReference>
<dbReference type="GO" id="GO:0046983">
    <property type="term" value="F:protein dimerization activity"/>
    <property type="evidence" value="ECO:0007669"/>
    <property type="project" value="InterPro"/>
</dbReference>
<proteinExistence type="predicted"/>
<name>D0BJD1_9LACT</name>
<feature type="transmembrane region" description="Helical" evidence="9">
    <location>
        <begin position="9"/>
        <end position="37"/>
    </location>
</feature>
<dbReference type="SUPFAM" id="SSF55874">
    <property type="entry name" value="ATPase domain of HSP90 chaperone/DNA topoisomerase II/histidine kinase"/>
    <property type="match status" value="1"/>
</dbReference>
<dbReference type="Pfam" id="PF07730">
    <property type="entry name" value="HisKA_3"/>
    <property type="match status" value="1"/>
</dbReference>
<dbReference type="PANTHER" id="PTHR24421:SF10">
    <property type="entry name" value="NITRATE_NITRITE SENSOR PROTEIN NARQ"/>
    <property type="match status" value="1"/>
</dbReference>
<comment type="caution">
    <text evidence="12">The sequence shown here is derived from an EMBL/GenBank/DDBJ whole genome shotgun (WGS) entry which is preliminary data.</text>
</comment>
<feature type="transmembrane region" description="Helical" evidence="9">
    <location>
        <begin position="43"/>
        <end position="63"/>
    </location>
</feature>
<dbReference type="InterPro" id="IPR011712">
    <property type="entry name" value="Sig_transdc_His_kin_sub3_dim/P"/>
</dbReference>
<dbReference type="InterPro" id="IPR036890">
    <property type="entry name" value="HATPase_C_sf"/>
</dbReference>
<keyword evidence="9" id="KW-0812">Transmembrane</keyword>
<dbReference type="Pfam" id="PF02518">
    <property type="entry name" value="HATPase_c"/>
    <property type="match status" value="1"/>
</dbReference>
<dbReference type="HOGENOM" id="CLU_000445_20_3_9"/>
<keyword evidence="4" id="KW-0808">Transferase</keyword>
<keyword evidence="6" id="KW-0418">Kinase</keyword>
<dbReference type="STRING" id="626369.HMPREF0446_00066"/>
<evidence type="ECO:0000256" key="1">
    <source>
        <dbReference type="ARBA" id="ARBA00000085"/>
    </source>
</evidence>
<dbReference type="Gene3D" id="1.20.5.1930">
    <property type="match status" value="1"/>
</dbReference>
<dbReference type="AlphaFoldDB" id="D0BJD1"/>
<evidence type="ECO:0000256" key="9">
    <source>
        <dbReference type="SAM" id="Phobius"/>
    </source>
</evidence>
<sequence length="349" mass="40146">MRTFIEKSLFFILISIFLAQENIELLTIFLGFCIYILSLSPYVSSKFISSIALGISGILCILFPQTGLYSVLFIIHAVHLYGLWGIFSGVILFLYPHLFTIILGIIGSYMILQTQKDEAFQKKNYQIQNDLELERLKLVQRQQSSSEEVLKQMEIATLKERNRISHALHDQLGHTLSASIMQLEALQIITTEPVVEEKLEHLSSILQQEMYNIRLTIHQMYDDSFSLSQRMDTLLQPLKEKAQVNFTNTISDSIPITIKYDILTICKELTTNFMKHSNGTQLQLFLLEQKTTYTIDYRDNGDRPTNTPSGMGLTMMKELVEKHNGDFTLQTNNGYEIFIRIPKQEASHD</sequence>
<evidence type="ECO:0000256" key="6">
    <source>
        <dbReference type="ARBA" id="ARBA00022777"/>
    </source>
</evidence>
<keyword evidence="8" id="KW-0902">Two-component regulatory system</keyword>
<accession>D0BJD1</accession>
<evidence type="ECO:0000259" key="11">
    <source>
        <dbReference type="Pfam" id="PF07730"/>
    </source>
</evidence>
<feature type="domain" description="Signal transduction histidine kinase subgroup 3 dimerisation and phosphoacceptor" evidence="11">
    <location>
        <begin position="160"/>
        <end position="221"/>
    </location>
</feature>
<dbReference type="eggNOG" id="COG4585">
    <property type="taxonomic scope" value="Bacteria"/>
</dbReference>